<dbReference type="GeneID" id="8863711"/>
<keyword evidence="1" id="KW-0732">Signal</keyword>
<dbReference type="KEGG" id="ngr:NAEGRDRAFT_61689"/>
<dbReference type="EMBL" id="GG738845">
    <property type="protein sequence ID" value="EFC50595.1"/>
    <property type="molecule type" value="Genomic_DNA"/>
</dbReference>
<dbReference type="VEuPathDB" id="AmoebaDB:NAEGRDRAFT_61689"/>
<proteinExistence type="predicted"/>
<organism evidence="3">
    <name type="scientific">Naegleria gruberi</name>
    <name type="common">Amoeba</name>
    <dbReference type="NCBI Taxonomy" id="5762"/>
    <lineage>
        <taxon>Eukaryota</taxon>
        <taxon>Discoba</taxon>
        <taxon>Heterolobosea</taxon>
        <taxon>Tetramitia</taxon>
        <taxon>Eutetramitia</taxon>
        <taxon>Vahlkampfiidae</taxon>
        <taxon>Naegleria</taxon>
    </lineage>
</organism>
<sequence>MIKAFLIAVLCCIMMRETLALSCRAGTYEGVAFGSPACMPCTPGFYCPNGVVAERCPFNTVSFGSADTCTQCADNANRGTDPDHVACLLADAPKDIVQFNSKLVLTSSDPVSAYTTLRYENYLYILIRIKQVNNIDPTVKNMIKVYGGRTFANPGPAQYERYSNSKEPYMLLPYTSSFDNVYLTIIGAPDTTLTIEMSLMQKRS</sequence>
<dbReference type="AlphaFoldDB" id="D2UXA0"/>
<dbReference type="InterPro" id="IPR009030">
    <property type="entry name" value="Growth_fac_rcpt_cys_sf"/>
</dbReference>
<evidence type="ECO:0000313" key="2">
    <source>
        <dbReference type="EMBL" id="EFC50595.1"/>
    </source>
</evidence>
<name>D2UXA0_NAEGR</name>
<feature type="chain" id="PRO_5003037085" evidence="1">
    <location>
        <begin position="21"/>
        <end position="204"/>
    </location>
</feature>
<dbReference type="OrthoDB" id="439917at2759"/>
<dbReference type="RefSeq" id="XP_002683339.1">
    <property type="nucleotide sequence ID" value="XM_002683293.1"/>
</dbReference>
<evidence type="ECO:0000256" key="1">
    <source>
        <dbReference type="SAM" id="SignalP"/>
    </source>
</evidence>
<protein>
    <submittedName>
        <fullName evidence="2">Predicted protein</fullName>
    </submittedName>
</protein>
<dbReference type="SUPFAM" id="SSF57184">
    <property type="entry name" value="Growth factor receptor domain"/>
    <property type="match status" value="1"/>
</dbReference>
<reference evidence="2 3" key="1">
    <citation type="journal article" date="2010" name="Cell">
        <title>The genome of Naegleria gruberi illuminates early eukaryotic versatility.</title>
        <authorList>
            <person name="Fritz-Laylin L.K."/>
            <person name="Prochnik S.E."/>
            <person name="Ginger M.L."/>
            <person name="Dacks J.B."/>
            <person name="Carpenter M.L."/>
            <person name="Field M.C."/>
            <person name="Kuo A."/>
            <person name="Paredez A."/>
            <person name="Chapman J."/>
            <person name="Pham J."/>
            <person name="Shu S."/>
            <person name="Neupane R."/>
            <person name="Cipriano M."/>
            <person name="Mancuso J."/>
            <person name="Tu H."/>
            <person name="Salamov A."/>
            <person name="Lindquist E."/>
            <person name="Shapiro H."/>
            <person name="Lucas S."/>
            <person name="Grigoriev I.V."/>
            <person name="Cande W.Z."/>
            <person name="Fulton C."/>
            <person name="Rokhsar D.S."/>
            <person name="Dawson S.C."/>
        </authorList>
    </citation>
    <scope>NUCLEOTIDE SEQUENCE [LARGE SCALE GENOMIC DNA]</scope>
    <source>
        <strain evidence="2 3">NEG-M</strain>
    </source>
</reference>
<gene>
    <name evidence="2" type="ORF">NAEGRDRAFT_61689</name>
</gene>
<dbReference type="InParanoid" id="D2UXA0"/>
<accession>D2UXA0</accession>
<keyword evidence="3" id="KW-1185">Reference proteome</keyword>
<dbReference type="Proteomes" id="UP000006671">
    <property type="component" value="Unassembled WGS sequence"/>
</dbReference>
<evidence type="ECO:0000313" key="3">
    <source>
        <dbReference type="Proteomes" id="UP000006671"/>
    </source>
</evidence>
<feature type="signal peptide" evidence="1">
    <location>
        <begin position="1"/>
        <end position="20"/>
    </location>
</feature>